<dbReference type="Gene3D" id="4.10.950.10">
    <property type="entry name" value="Ribosomal protein L2, domain 3"/>
    <property type="match status" value="1"/>
</dbReference>
<organism evidence="8 9">
    <name type="scientific">Candidatus Bilamarchaeum dharawalense</name>
    <dbReference type="NCBI Taxonomy" id="2885759"/>
    <lineage>
        <taxon>Archaea</taxon>
        <taxon>Candidatus Micrarchaeota</taxon>
        <taxon>Candidatus Micrarchaeia</taxon>
        <taxon>Candidatus Anstonellales</taxon>
        <taxon>Candidatus Bilamarchaeaceae</taxon>
        <taxon>Candidatus Bilamarchaeum</taxon>
    </lineage>
</organism>
<dbReference type="InterPro" id="IPR023672">
    <property type="entry name" value="Ribosomal_uL2_arc_euk"/>
</dbReference>
<accession>A0A5E4LNK6</accession>
<dbReference type="NCBIfam" id="NF007180">
    <property type="entry name" value="PRK09612.1"/>
    <property type="match status" value="1"/>
</dbReference>
<evidence type="ECO:0000256" key="2">
    <source>
        <dbReference type="ARBA" id="ARBA00022980"/>
    </source>
</evidence>
<dbReference type="SMART" id="SM01382">
    <property type="entry name" value="Ribosomal_L2_C"/>
    <property type="match status" value="1"/>
</dbReference>
<comment type="similarity">
    <text evidence="1">Belongs to the universal ribosomal protein uL2 family.</text>
</comment>
<dbReference type="InterPro" id="IPR022669">
    <property type="entry name" value="Ribosomal_uL2_C"/>
</dbReference>
<dbReference type="SMART" id="SM01383">
    <property type="entry name" value="Ribosomal_L2"/>
    <property type="match status" value="1"/>
</dbReference>
<comment type="caution">
    <text evidence="8">The sequence shown here is derived from an EMBL/GenBank/DDBJ whole genome shotgun (WGS) entry which is preliminary data.</text>
</comment>
<keyword evidence="2 8" id="KW-0689">Ribosomal protein</keyword>
<feature type="domain" description="Large ribosomal subunit protein uL2 RNA-binding" evidence="7">
    <location>
        <begin position="11"/>
        <end position="86"/>
    </location>
</feature>
<dbReference type="InterPro" id="IPR008991">
    <property type="entry name" value="Translation_prot_SH3-like_sf"/>
</dbReference>
<dbReference type="Gene3D" id="2.30.30.30">
    <property type="match status" value="1"/>
</dbReference>
<dbReference type="InterPro" id="IPR002171">
    <property type="entry name" value="Ribosomal_uL2"/>
</dbReference>
<dbReference type="InterPro" id="IPR022666">
    <property type="entry name" value="Ribosomal_uL2_RNA-bd_dom"/>
</dbReference>
<dbReference type="EMBL" id="CABMJJ010000004">
    <property type="protein sequence ID" value="VVC02989.1"/>
    <property type="molecule type" value="Genomic_DNA"/>
</dbReference>
<sequence length="251" mass="27278">MGKRLKQQKRGAGSPRYISPSHRYKADLAYRPYDDVEKTGVLTGKVVGFIDDPARTAMLMKVKYDNNETGILLAPEGIAVGDVVDVGAQARLRLGSVMPLYRVPDGAYIYNIERNPGDGGMMVKAAGSYANVIAKEGKIVYVKLPSRSTIILSNECRAQLGVISGGGRLEKPMLKAGNQYYKKTALHRLWPVPRGVHQSAYNHPHGGKQHHVGKPTTVARSTPPGGKVGHIAARQTGRRKGKRTIEAATEE</sequence>
<feature type="region of interest" description="Disordered" evidence="5">
    <location>
        <begin position="199"/>
        <end position="229"/>
    </location>
</feature>
<protein>
    <recommendedName>
        <fullName evidence="4">50S ribosomal protein L2</fullName>
    </recommendedName>
</protein>
<evidence type="ECO:0000256" key="1">
    <source>
        <dbReference type="ARBA" id="ARBA00005636"/>
    </source>
</evidence>
<feature type="domain" description="Large ribosomal subunit protein uL2 C-terminal" evidence="6">
    <location>
        <begin position="92"/>
        <end position="224"/>
    </location>
</feature>
<dbReference type="GO" id="GO:0002181">
    <property type="term" value="P:cytoplasmic translation"/>
    <property type="evidence" value="ECO:0007669"/>
    <property type="project" value="TreeGrafter"/>
</dbReference>
<dbReference type="GO" id="GO:0003723">
    <property type="term" value="F:RNA binding"/>
    <property type="evidence" value="ECO:0007669"/>
    <property type="project" value="InterPro"/>
</dbReference>
<dbReference type="GO" id="GO:0022625">
    <property type="term" value="C:cytosolic large ribosomal subunit"/>
    <property type="evidence" value="ECO:0007669"/>
    <property type="project" value="TreeGrafter"/>
</dbReference>
<evidence type="ECO:0000256" key="3">
    <source>
        <dbReference type="ARBA" id="ARBA00023274"/>
    </source>
</evidence>
<dbReference type="SUPFAM" id="SSF50249">
    <property type="entry name" value="Nucleic acid-binding proteins"/>
    <property type="match status" value="1"/>
</dbReference>
<dbReference type="AlphaFoldDB" id="A0A5E4LNK6"/>
<dbReference type="InterPro" id="IPR014722">
    <property type="entry name" value="Rib_uL2_dom2"/>
</dbReference>
<keyword evidence="3" id="KW-0687">Ribonucleoprotein</keyword>
<dbReference type="SUPFAM" id="SSF50104">
    <property type="entry name" value="Translation proteins SH3-like domain"/>
    <property type="match status" value="1"/>
</dbReference>
<dbReference type="Proteomes" id="UP000789941">
    <property type="component" value="Unassembled WGS sequence"/>
</dbReference>
<dbReference type="InterPro" id="IPR014726">
    <property type="entry name" value="Ribosomal_uL2_dom3"/>
</dbReference>
<evidence type="ECO:0000259" key="6">
    <source>
        <dbReference type="SMART" id="SM01382"/>
    </source>
</evidence>
<evidence type="ECO:0000313" key="8">
    <source>
        <dbReference type="EMBL" id="VVC02989.1"/>
    </source>
</evidence>
<dbReference type="PIRSF" id="PIRSF002158">
    <property type="entry name" value="Ribosomal_L2"/>
    <property type="match status" value="1"/>
</dbReference>
<evidence type="ECO:0000256" key="4">
    <source>
        <dbReference type="ARBA" id="ARBA00035459"/>
    </source>
</evidence>
<dbReference type="PANTHER" id="PTHR13691:SF16">
    <property type="entry name" value="LARGE RIBOSOMAL SUBUNIT PROTEIN UL2"/>
    <property type="match status" value="1"/>
</dbReference>
<evidence type="ECO:0000259" key="7">
    <source>
        <dbReference type="SMART" id="SM01383"/>
    </source>
</evidence>
<dbReference type="PANTHER" id="PTHR13691">
    <property type="entry name" value="RIBOSOMAL PROTEIN L2"/>
    <property type="match status" value="1"/>
</dbReference>
<reference evidence="8 9" key="1">
    <citation type="submission" date="2019-08" db="EMBL/GenBank/DDBJ databases">
        <authorList>
            <person name="Vazquez-Campos X."/>
        </authorList>
    </citation>
    <scope>NUCLEOTIDE SEQUENCE [LARGE SCALE GENOMIC DNA]</scope>
    <source>
        <strain evidence="8">LFW-283_2</strain>
    </source>
</reference>
<proteinExistence type="inferred from homology"/>
<evidence type="ECO:0000313" key="9">
    <source>
        <dbReference type="Proteomes" id="UP000789941"/>
    </source>
</evidence>
<evidence type="ECO:0000256" key="5">
    <source>
        <dbReference type="SAM" id="MobiDB-lite"/>
    </source>
</evidence>
<gene>
    <name evidence="8" type="primary">rpl2</name>
    <name evidence="8" type="ORF">LFW2832_00133</name>
</gene>
<dbReference type="GO" id="GO:0003735">
    <property type="term" value="F:structural constituent of ribosome"/>
    <property type="evidence" value="ECO:0007669"/>
    <property type="project" value="InterPro"/>
</dbReference>
<dbReference type="Pfam" id="PF03947">
    <property type="entry name" value="Ribosomal_L2_C"/>
    <property type="match status" value="1"/>
</dbReference>
<dbReference type="Gene3D" id="2.40.50.140">
    <property type="entry name" value="Nucleic acid-binding proteins"/>
    <property type="match status" value="1"/>
</dbReference>
<dbReference type="InterPro" id="IPR012340">
    <property type="entry name" value="NA-bd_OB-fold"/>
</dbReference>
<name>A0A5E4LNK6_9ARCH</name>
<dbReference type="Pfam" id="PF00181">
    <property type="entry name" value="Ribosomal_L2_N"/>
    <property type="match status" value="1"/>
</dbReference>